<protein>
    <recommendedName>
        <fullName evidence="1">Putative competence-damage inducible protein</fullName>
    </recommendedName>
</protein>
<sequence>MNAEIVAVGSELLLGQICNTNAQFLSRKLAEWGIDVYVHTAVGDNAARLRTCLEIASRRADIVILTGGLGPTPDDLTKETVADFLGLPLEVHGPSLARIEAFFRQRGLLMTENNRKQALVLKGASVLPNESGLAPGMAVCSGGKLYVLLPAPPRELVPMVERHLRPVLEAFAPTRAVVHSEVLRFFGIGEAALAEKVADLLDAQTNPTVAPLVEDGEVTLRLTAKAPSREEARALIGPVKEAILARLGHHYYGSDDDRLPVVVVRRLAARGWRLAVAESCTGGLIAELVTGVPGASRVFAGGIVAYAPEAKRRLLGVSDETLAAHGTISPACAREMAAGVRRALDAQVGLAVTGVAGPDPAEGKPVGEVHLGLALPDGTVRTEALQLAGDREAIRLRAAKHALFWLWRALGDGQ</sequence>
<dbReference type="InterPro" id="IPR036653">
    <property type="entry name" value="CinA-like_C"/>
</dbReference>
<comment type="similarity">
    <text evidence="1">Belongs to the CinA family.</text>
</comment>
<dbReference type="Gene3D" id="3.90.950.20">
    <property type="entry name" value="CinA-like"/>
    <property type="match status" value="1"/>
</dbReference>
<dbReference type="Proteomes" id="UP000637720">
    <property type="component" value="Unassembled WGS sequence"/>
</dbReference>
<dbReference type="CDD" id="cd00885">
    <property type="entry name" value="cinA"/>
    <property type="match status" value="1"/>
</dbReference>
<dbReference type="Pfam" id="PF02464">
    <property type="entry name" value="CinA"/>
    <property type="match status" value="1"/>
</dbReference>
<gene>
    <name evidence="1 3" type="primary">cinA</name>
    <name evidence="3" type="ORF">GCM10007043_15900</name>
</gene>
<dbReference type="NCBIfam" id="NF001813">
    <property type="entry name" value="PRK00549.1"/>
    <property type="match status" value="1"/>
</dbReference>
<evidence type="ECO:0000313" key="4">
    <source>
        <dbReference type="Proteomes" id="UP000637720"/>
    </source>
</evidence>
<comment type="caution">
    <text evidence="3">The sequence shown here is derived from an EMBL/GenBank/DDBJ whole genome shotgun (WGS) entry which is preliminary data.</text>
</comment>
<organism evidence="3 4">
    <name type="scientific">Calditerricola satsumensis</name>
    <dbReference type="NCBI Taxonomy" id="373054"/>
    <lineage>
        <taxon>Bacteria</taxon>
        <taxon>Bacillati</taxon>
        <taxon>Bacillota</taxon>
        <taxon>Bacilli</taxon>
        <taxon>Bacillales</taxon>
        <taxon>Bacillaceae</taxon>
        <taxon>Calditerricola</taxon>
    </lineage>
</organism>
<dbReference type="EMBL" id="BMOF01000032">
    <property type="protein sequence ID" value="GGK02644.1"/>
    <property type="molecule type" value="Genomic_DNA"/>
</dbReference>
<reference evidence="3" key="1">
    <citation type="journal article" date="2014" name="Int. J. Syst. Evol. Microbiol.">
        <title>Complete genome sequence of Corynebacterium casei LMG S-19264T (=DSM 44701T), isolated from a smear-ripened cheese.</title>
        <authorList>
            <consortium name="US DOE Joint Genome Institute (JGI-PGF)"/>
            <person name="Walter F."/>
            <person name="Albersmeier A."/>
            <person name="Kalinowski J."/>
            <person name="Ruckert C."/>
        </authorList>
    </citation>
    <scope>NUCLEOTIDE SEQUENCE</scope>
    <source>
        <strain evidence="3">JCM 14719</strain>
    </source>
</reference>
<dbReference type="PIRSF" id="PIRSF006728">
    <property type="entry name" value="CinA"/>
    <property type="match status" value="1"/>
</dbReference>
<dbReference type="AlphaFoldDB" id="A0A8J3BEF4"/>
<keyword evidence="4" id="KW-1185">Reference proteome</keyword>
<evidence type="ECO:0000259" key="2">
    <source>
        <dbReference type="SMART" id="SM00852"/>
    </source>
</evidence>
<proteinExistence type="inferred from homology"/>
<dbReference type="InterPro" id="IPR036425">
    <property type="entry name" value="MoaB/Mog-like_dom_sf"/>
</dbReference>
<evidence type="ECO:0000256" key="1">
    <source>
        <dbReference type="HAMAP-Rule" id="MF_00226"/>
    </source>
</evidence>
<accession>A0A8J3BEF4</accession>
<dbReference type="InterPro" id="IPR001453">
    <property type="entry name" value="MoaB/Mog_dom"/>
</dbReference>
<dbReference type="InterPro" id="IPR041424">
    <property type="entry name" value="CinA_KH"/>
</dbReference>
<dbReference type="PANTHER" id="PTHR13939:SF0">
    <property type="entry name" value="NMN AMIDOHYDROLASE-LIKE PROTEIN YFAY"/>
    <property type="match status" value="1"/>
</dbReference>
<dbReference type="RefSeq" id="WP_188817517.1">
    <property type="nucleotide sequence ID" value="NZ_BMOF01000032.1"/>
</dbReference>
<dbReference type="InterPro" id="IPR008136">
    <property type="entry name" value="CinA_C"/>
</dbReference>
<dbReference type="SMART" id="SM00852">
    <property type="entry name" value="MoCF_biosynth"/>
    <property type="match status" value="1"/>
</dbReference>
<evidence type="ECO:0000313" key="3">
    <source>
        <dbReference type="EMBL" id="GGK02644.1"/>
    </source>
</evidence>
<dbReference type="HAMAP" id="MF_00226_B">
    <property type="entry name" value="CinA_B"/>
    <property type="match status" value="1"/>
</dbReference>
<dbReference type="NCBIfam" id="TIGR00200">
    <property type="entry name" value="cinA_nterm"/>
    <property type="match status" value="1"/>
</dbReference>
<dbReference type="SUPFAM" id="SSF53218">
    <property type="entry name" value="Molybdenum cofactor biosynthesis proteins"/>
    <property type="match status" value="1"/>
</dbReference>
<reference evidence="3" key="2">
    <citation type="submission" date="2020-09" db="EMBL/GenBank/DDBJ databases">
        <authorList>
            <person name="Sun Q."/>
            <person name="Ohkuma M."/>
        </authorList>
    </citation>
    <scope>NUCLEOTIDE SEQUENCE</scope>
    <source>
        <strain evidence="3">JCM 14719</strain>
    </source>
</reference>
<dbReference type="Pfam" id="PF00994">
    <property type="entry name" value="MoCF_biosynth"/>
    <property type="match status" value="1"/>
</dbReference>
<dbReference type="PANTHER" id="PTHR13939">
    <property type="entry name" value="NICOTINAMIDE-NUCLEOTIDE AMIDOHYDROLASE PNCC"/>
    <property type="match status" value="1"/>
</dbReference>
<dbReference type="Gene3D" id="3.30.70.2860">
    <property type="match status" value="1"/>
</dbReference>
<feature type="domain" description="MoaB/Mog" evidence="2">
    <location>
        <begin position="4"/>
        <end position="170"/>
    </location>
</feature>
<dbReference type="InterPro" id="IPR050101">
    <property type="entry name" value="CinA"/>
</dbReference>
<dbReference type="NCBIfam" id="TIGR00177">
    <property type="entry name" value="molyb_syn"/>
    <property type="match status" value="1"/>
</dbReference>
<dbReference type="InterPro" id="IPR008135">
    <property type="entry name" value="Competence-induced_CinA"/>
</dbReference>
<dbReference type="Gene3D" id="3.40.980.10">
    <property type="entry name" value="MoaB/Mog-like domain"/>
    <property type="match status" value="1"/>
</dbReference>
<dbReference type="SUPFAM" id="SSF142433">
    <property type="entry name" value="CinA-like"/>
    <property type="match status" value="1"/>
</dbReference>
<name>A0A8J3BEF4_9BACI</name>
<dbReference type="Pfam" id="PF18146">
    <property type="entry name" value="CinA_KH"/>
    <property type="match status" value="1"/>
</dbReference>
<dbReference type="NCBIfam" id="TIGR00199">
    <property type="entry name" value="PncC_domain"/>
    <property type="match status" value="1"/>
</dbReference>